<evidence type="ECO:0000313" key="3">
    <source>
        <dbReference type="Proteomes" id="UP000502641"/>
    </source>
</evidence>
<gene>
    <name evidence="2" type="ORF">HKX69_25645</name>
</gene>
<sequence>MAKNKNRKQSGPQNRASQSEHAQRPQAEEHEPPMAHAPGSPSEAARKKQKSFGHN</sequence>
<evidence type="ECO:0008006" key="4">
    <source>
        <dbReference type="Google" id="ProtNLM"/>
    </source>
</evidence>
<organism evidence="2 3">
    <name type="scientific">Streptomyces argyrophylli</name>
    <dbReference type="NCBI Taxonomy" id="2726118"/>
    <lineage>
        <taxon>Bacteria</taxon>
        <taxon>Bacillati</taxon>
        <taxon>Actinomycetota</taxon>
        <taxon>Actinomycetes</taxon>
        <taxon>Kitasatosporales</taxon>
        <taxon>Streptomycetaceae</taxon>
        <taxon>Streptomyces</taxon>
    </lineage>
</organism>
<dbReference type="RefSeq" id="WP_171157207.1">
    <property type="nucleotide sequence ID" value="NZ_CP053189.1"/>
</dbReference>
<dbReference type="Proteomes" id="UP000502641">
    <property type="component" value="Chromosome"/>
</dbReference>
<feature type="compositionally biased region" description="Polar residues" evidence="1">
    <location>
        <begin position="9"/>
        <end position="20"/>
    </location>
</feature>
<dbReference type="AlphaFoldDB" id="A0A6M4PNB1"/>
<feature type="compositionally biased region" description="Basic and acidic residues" evidence="1">
    <location>
        <begin position="21"/>
        <end position="33"/>
    </location>
</feature>
<accession>A0A6M4PNB1</accession>
<evidence type="ECO:0000313" key="2">
    <source>
        <dbReference type="EMBL" id="QJS12451.1"/>
    </source>
</evidence>
<dbReference type="KEGG" id="sarg:HKX69_25645"/>
<name>A0A6M4PNB1_9ACTN</name>
<feature type="region of interest" description="Disordered" evidence="1">
    <location>
        <begin position="1"/>
        <end position="55"/>
    </location>
</feature>
<proteinExistence type="predicted"/>
<evidence type="ECO:0000256" key="1">
    <source>
        <dbReference type="SAM" id="MobiDB-lite"/>
    </source>
</evidence>
<protein>
    <recommendedName>
        <fullName evidence="4">Small hydrophilic protein</fullName>
    </recommendedName>
</protein>
<reference evidence="2 3" key="1">
    <citation type="submission" date="2020-05" db="EMBL/GenBank/DDBJ databases">
        <authorList>
            <person name="Li K."/>
        </authorList>
    </citation>
    <scope>NUCLEOTIDE SEQUENCE [LARGE SCALE GENOMIC DNA]</scope>
    <source>
        <strain evidence="3">jing01</strain>
    </source>
</reference>
<dbReference type="EMBL" id="CP053189">
    <property type="protein sequence ID" value="QJS12451.1"/>
    <property type="molecule type" value="Genomic_DNA"/>
</dbReference>
<keyword evidence="3" id="KW-1185">Reference proteome</keyword>